<gene>
    <name evidence="1" type="primary">1</name>
    <name evidence="1" type="ORF">SEA_CLOWN_1</name>
</gene>
<dbReference type="Proteomes" id="UP000516645">
    <property type="component" value="Segment"/>
</dbReference>
<evidence type="ECO:0000313" key="1">
    <source>
        <dbReference type="EMBL" id="QOC55999.1"/>
    </source>
</evidence>
<sequence length="173" mass="19289">MGDAKTSLRHQTHIQEREHWCLEAFLQGKKYVDIAKEVGFRDPTSARKAVERAIARRRKERDELADEAATIVLEQLGMLLATDMPAALNPQHPDHFKAVDSVLRVLDRRVKLEGLDKPIQVEATVRVKDELDDEIAALARKLKSQAPADALPATPVLDSIIDAQIVDDAEVEA</sequence>
<dbReference type="GeneID" id="65128426"/>
<keyword evidence="2" id="KW-1185">Reference proteome</keyword>
<protein>
    <submittedName>
        <fullName evidence="1">Helix-turn-helix DNA binding domain protein</fullName>
    </submittedName>
</protein>
<name>A0A7L7STG7_9CAUD</name>
<dbReference type="EMBL" id="MT771343">
    <property type="protein sequence ID" value="QOC55999.1"/>
    <property type="molecule type" value="Genomic_DNA"/>
</dbReference>
<evidence type="ECO:0000313" key="2">
    <source>
        <dbReference type="Proteomes" id="UP000516645"/>
    </source>
</evidence>
<proteinExistence type="predicted"/>
<accession>A0A7L7STG7</accession>
<dbReference type="RefSeq" id="YP_010110041.1">
    <property type="nucleotide sequence ID" value="NC_055867.1"/>
</dbReference>
<organism evidence="1 2">
    <name type="scientific">Gordonia phage Clown</name>
    <dbReference type="NCBI Taxonomy" id="2759393"/>
    <lineage>
        <taxon>Viruses</taxon>
        <taxon>Duplodnaviria</taxon>
        <taxon>Heunggongvirae</taxon>
        <taxon>Uroviricota</taxon>
        <taxon>Caudoviricetes</taxon>
        <taxon>Stackebrandtviridae</taxon>
        <taxon>Frickvirinae</taxon>
        <taxon>Clownvirus</taxon>
        <taxon>Clownvirus clown</taxon>
    </lineage>
</organism>
<dbReference type="KEGG" id="vg:65128426"/>
<reference evidence="1 2" key="1">
    <citation type="submission" date="2020-07" db="EMBL/GenBank/DDBJ databases">
        <authorList>
            <person name="Bortz R.L."/>
            <person name="Bai C."/>
            <person name="Brody A."/>
            <person name="Douse D."/>
            <person name="Feder N.M."/>
            <person name="Fischer E."/>
            <person name="Kim I."/>
            <person name="Kornbau S."/>
            <person name="Malek C.E."/>
            <person name="Menendez J.A."/>
            <person name="Moore R.J."/>
            <person name="Pinkovsky V.I."/>
            <person name="Raghavan D."/>
            <person name="Reznik A.S."/>
            <person name="Sciarra A.R."/>
            <person name="Starinsky S.F."/>
            <person name="Vaughan O."/>
            <person name="Walker S.E."/>
            <person name="Wiemann J."/>
            <person name="Butela K.A."/>
            <person name="Garlena R.A."/>
            <person name="Russell D.A."/>
            <person name="Pope W.H."/>
            <person name="Jacobs-Sera D."/>
            <person name="Hatfull G.F."/>
        </authorList>
    </citation>
    <scope>NUCLEOTIDE SEQUENCE [LARGE SCALE GENOMIC DNA]</scope>
</reference>